<sequence length="652" mass="71720">MVIAVHSMEARALELVARGHNWSLDDLGGVKAVAKEAAALGASPIMAELLEPLLQDWRSAPDDQLPVYRQVVRDLLEAADTDFVLVEAIDVLDAYRPLPGEIDDDCFEIFLNKAAKRDTARKSLLRSAALEGAFRWSSSKRTRQLQLLLLLLGLSKDDDPEYLRHAAKIIGVAYSYWREADLLKVLHELVPLERVCADATFELGMASLSEALDLTADPEAMDAFRRSRHWFAESEQMSDGNAEAALYRGTLDVLLDFGGGDELASFRPAAVAVEQQAFAFLVNSDEAGPEWLGSRFHQGVCWSALASTLVSLSKRLEEPSWYYPAVVIEQGLLSVYTASRSILRRTQQGGVESVVRPRIGQRLAAHAGLAHQVRTWLAMNASHDWAAEAKQLVGQIDALLEHGSPHRNPGEAANDYASLAAMVAKSKIPVAQRELLASVVRSVLDLQLENLTGAEIEVVEACCTVARTHPDYKGNANGARLFNVVLLWLVRFVFNRLELSRGTDPGGAYLFERSDGSLPHEDELQHDFFRWISTNAAGTDLEPTNVGSGRADVRLKSGPERLIVEVKREESDCSFDSLAKAYAAQTTDYQNVSIRLGVLLVLDLATPNREGTSHIANLFEMKAVQRTAESTPRLVLIAKVPGRRKVPSALSR</sequence>
<name>A0ABV8DG00_9BURK</name>
<evidence type="ECO:0000313" key="2">
    <source>
        <dbReference type="Proteomes" id="UP001595693"/>
    </source>
</evidence>
<proteinExistence type="predicted"/>
<organism evidence="1 2">
    <name type="scientific">Acidovorax facilis</name>
    <dbReference type="NCBI Taxonomy" id="12917"/>
    <lineage>
        <taxon>Bacteria</taxon>
        <taxon>Pseudomonadati</taxon>
        <taxon>Pseudomonadota</taxon>
        <taxon>Betaproteobacteria</taxon>
        <taxon>Burkholderiales</taxon>
        <taxon>Comamonadaceae</taxon>
        <taxon>Acidovorax</taxon>
    </lineage>
</organism>
<dbReference type="Proteomes" id="UP001595693">
    <property type="component" value="Unassembled WGS sequence"/>
</dbReference>
<evidence type="ECO:0008006" key="3">
    <source>
        <dbReference type="Google" id="ProtNLM"/>
    </source>
</evidence>
<protein>
    <recommendedName>
        <fullName evidence="3">Protein NO VEIN C-terminal domain-containing protein</fullName>
    </recommendedName>
</protein>
<dbReference type="EMBL" id="JBHSAJ010000063">
    <property type="protein sequence ID" value="MFC3937147.1"/>
    <property type="molecule type" value="Genomic_DNA"/>
</dbReference>
<reference evidence="2" key="1">
    <citation type="journal article" date="2019" name="Int. J. Syst. Evol. Microbiol.">
        <title>The Global Catalogue of Microorganisms (GCM) 10K type strain sequencing project: providing services to taxonomists for standard genome sequencing and annotation.</title>
        <authorList>
            <consortium name="The Broad Institute Genomics Platform"/>
            <consortium name="The Broad Institute Genome Sequencing Center for Infectious Disease"/>
            <person name="Wu L."/>
            <person name="Ma J."/>
        </authorList>
    </citation>
    <scope>NUCLEOTIDE SEQUENCE [LARGE SCALE GENOMIC DNA]</scope>
    <source>
        <strain evidence="2">CCUG 2113</strain>
    </source>
</reference>
<gene>
    <name evidence="1" type="ORF">ACFOW3_21215</name>
</gene>
<comment type="caution">
    <text evidence="1">The sequence shown here is derived from an EMBL/GenBank/DDBJ whole genome shotgun (WGS) entry which is preliminary data.</text>
</comment>
<dbReference type="RefSeq" id="WP_202907121.1">
    <property type="nucleotide sequence ID" value="NZ_JAMXAX010000165.1"/>
</dbReference>
<evidence type="ECO:0000313" key="1">
    <source>
        <dbReference type="EMBL" id="MFC3937147.1"/>
    </source>
</evidence>
<keyword evidence="2" id="KW-1185">Reference proteome</keyword>
<accession>A0ABV8DG00</accession>